<feature type="domain" description="KIB1-4 beta-propeller" evidence="1">
    <location>
        <begin position="246"/>
        <end position="301"/>
    </location>
</feature>
<dbReference type="SUPFAM" id="SSF81383">
    <property type="entry name" value="F-box domain"/>
    <property type="match status" value="1"/>
</dbReference>
<protein>
    <recommendedName>
        <fullName evidence="1">KIB1-4 beta-propeller domain-containing protein</fullName>
    </recommendedName>
</protein>
<dbReference type="Gene3D" id="1.20.1280.50">
    <property type="match status" value="1"/>
</dbReference>
<reference evidence="3" key="3">
    <citation type="submission" date="2018-08" db="UniProtKB">
        <authorList>
            <consortium name="EnsemblPlants"/>
        </authorList>
    </citation>
    <scope>IDENTIFICATION</scope>
    <source>
        <strain evidence="3">cv. Bd21</strain>
    </source>
</reference>
<dbReference type="GeneID" id="106866790"/>
<dbReference type="Pfam" id="PF03478">
    <property type="entry name" value="Beta-prop_KIB1-4"/>
    <property type="match status" value="2"/>
</dbReference>
<dbReference type="EnsemblPlants" id="PNT62564">
    <property type="protein sequence ID" value="PNT62564"/>
    <property type="gene ID" value="BRADI_4g05115v3"/>
</dbReference>
<evidence type="ECO:0000313" key="2">
    <source>
        <dbReference type="EMBL" id="PNT62564.1"/>
    </source>
</evidence>
<evidence type="ECO:0000313" key="3">
    <source>
        <dbReference type="EnsemblPlants" id="PNT62564"/>
    </source>
</evidence>
<evidence type="ECO:0000259" key="1">
    <source>
        <dbReference type="Pfam" id="PF03478"/>
    </source>
</evidence>
<dbReference type="EMBL" id="CM000883">
    <property type="protein sequence ID" value="PNT62564.1"/>
    <property type="molecule type" value="Genomic_DNA"/>
</dbReference>
<proteinExistence type="predicted"/>
<dbReference type="InterPro" id="IPR005174">
    <property type="entry name" value="KIB1-4_b-propeller"/>
</dbReference>
<sequence>MACQRTAWPALPRHLLGSVLSRLRSLADRVRLRAVCRPWRIKLLALPTPPQLPWLALPLAGTVYDVASNKTYRLQIPNQDSAGRDNMVFLHHNDGPCYSAGGNMFFFLHQDADDDDDDGRCSCSLVDALSGAATPLPELAALLQPHMVNTTNKMKIEKATISSRPDRLLAVLARDGNKSRVFISTCRSPAAGEITNTCAVMREMPRIVDIAFFQGKLYAHLAMYYELVAADLSNFEADLGHGPRLGRWIKKARGLDGGWALFVGKPCSRAVRASGVRRGARGNCIYFVGDYGNPFQHSGVYSMADEVARPLLKSSVSRKFKRTRDNYQRWRFPAWFFPVEV</sequence>
<evidence type="ECO:0000313" key="4">
    <source>
        <dbReference type="Proteomes" id="UP000008810"/>
    </source>
</evidence>
<dbReference type="PANTHER" id="PTHR33110:SF126">
    <property type="entry name" value="DUF295 DOMAIN-CONTAINING PROTEIN"/>
    <property type="match status" value="1"/>
</dbReference>
<organism evidence="2">
    <name type="scientific">Brachypodium distachyon</name>
    <name type="common">Purple false brome</name>
    <name type="synonym">Trachynia distachya</name>
    <dbReference type="NCBI Taxonomy" id="15368"/>
    <lineage>
        <taxon>Eukaryota</taxon>
        <taxon>Viridiplantae</taxon>
        <taxon>Streptophyta</taxon>
        <taxon>Embryophyta</taxon>
        <taxon>Tracheophyta</taxon>
        <taxon>Spermatophyta</taxon>
        <taxon>Magnoliopsida</taxon>
        <taxon>Liliopsida</taxon>
        <taxon>Poales</taxon>
        <taxon>Poaceae</taxon>
        <taxon>BOP clade</taxon>
        <taxon>Pooideae</taxon>
        <taxon>Stipodae</taxon>
        <taxon>Brachypodieae</taxon>
        <taxon>Brachypodium</taxon>
    </lineage>
</organism>
<reference evidence="2 3" key="1">
    <citation type="journal article" date="2010" name="Nature">
        <title>Genome sequencing and analysis of the model grass Brachypodium distachyon.</title>
        <authorList>
            <consortium name="International Brachypodium Initiative"/>
        </authorList>
    </citation>
    <scope>NUCLEOTIDE SEQUENCE [LARGE SCALE GENOMIC DNA]</scope>
    <source>
        <strain evidence="2 3">Bd21</strain>
    </source>
</reference>
<dbReference type="OrthoDB" id="613117at2759"/>
<dbReference type="PANTHER" id="PTHR33110">
    <property type="entry name" value="F-BOX/KELCH-REPEAT PROTEIN-RELATED"/>
    <property type="match status" value="1"/>
</dbReference>
<dbReference type="Proteomes" id="UP000008810">
    <property type="component" value="Chromosome 4"/>
</dbReference>
<dbReference type="AlphaFoldDB" id="A0A2K2CKK8"/>
<reference evidence="2" key="2">
    <citation type="submission" date="2017-06" db="EMBL/GenBank/DDBJ databases">
        <title>WGS assembly of Brachypodium distachyon.</title>
        <authorList>
            <consortium name="The International Brachypodium Initiative"/>
            <person name="Lucas S."/>
            <person name="Harmon-Smith M."/>
            <person name="Lail K."/>
            <person name="Tice H."/>
            <person name="Grimwood J."/>
            <person name="Bruce D."/>
            <person name="Barry K."/>
            <person name="Shu S."/>
            <person name="Lindquist E."/>
            <person name="Wang M."/>
            <person name="Pitluck S."/>
            <person name="Vogel J.P."/>
            <person name="Garvin D.F."/>
            <person name="Mockler T.C."/>
            <person name="Schmutz J."/>
            <person name="Rokhsar D."/>
            <person name="Bevan M.W."/>
        </authorList>
    </citation>
    <scope>NUCLEOTIDE SEQUENCE</scope>
    <source>
        <strain evidence="2">Bd21</strain>
    </source>
</reference>
<dbReference type="KEGG" id="bdi:106866790"/>
<accession>A0A2K2CKK8</accession>
<feature type="domain" description="KIB1-4 beta-propeller" evidence="1">
    <location>
        <begin position="64"/>
        <end position="232"/>
    </location>
</feature>
<dbReference type="RefSeq" id="XP_014758082.1">
    <property type="nucleotide sequence ID" value="XM_014902596.2"/>
</dbReference>
<dbReference type="InterPro" id="IPR036047">
    <property type="entry name" value="F-box-like_dom_sf"/>
</dbReference>
<keyword evidence="4" id="KW-1185">Reference proteome</keyword>
<name>A0A2K2CKK8_BRADI</name>
<dbReference type="Gramene" id="PNT62564">
    <property type="protein sequence ID" value="PNT62564"/>
    <property type="gene ID" value="BRADI_4g05115v3"/>
</dbReference>
<gene>
    <name evidence="3" type="primary">LOC106866790</name>
    <name evidence="2" type="ORF">BRADI_4g05115v3</name>
</gene>